<dbReference type="PANTHER" id="PTHR45436:SF15">
    <property type="entry name" value="SENSOR HISTIDINE KINASE CUSS"/>
    <property type="match status" value="1"/>
</dbReference>
<keyword evidence="5" id="KW-0808">Transferase</keyword>
<evidence type="ECO:0000313" key="14">
    <source>
        <dbReference type="EMBL" id="CAE0628391.1"/>
    </source>
</evidence>
<dbReference type="InterPro" id="IPR004358">
    <property type="entry name" value="Sig_transdc_His_kin-like_C"/>
</dbReference>
<sequence length="451" mass="48330">MIAWLQPLWRPTLLRRLLGTLLLAFALVGAALSTQTLLEFKQSMAEKPGVQSLADAIAASLADIQEPRDAALIMGSHARELNQMRREANVQAGDVELKLTDASGRSAFATPGAAQVSHDKHWMAQAQGGRWRLMVAEPRLPDTTVMGWIWKDLIVSLALAFPLVLLPLWIAVQRGMKPLTELAERVAQRGAQDLSPLGITPPYDELRPLARAFDDLLARLRAQLQRERAFVQDAAHELRTPMAVVAAQAHLLSTASGEAERRQAAESLDAALRRASHLSRQLLALATLDETRAGAAQSLDLADLVEQALAQLAPQALERGLDLSLDAPPSLPARVDRAAFESVLLNLVDNALRYVPAGGRVAVSLSADGSTAQLRVADDGPGIPADQREAAFERFWRGASSGDIAGSGLGLAIVRRAVLRLGGQVHIEDGLNGRGCSFVATLPCAQPLSTA</sequence>
<keyword evidence="9" id="KW-0902">Two-component regulatory system</keyword>
<accession>A0A7S3XPF4</accession>
<dbReference type="InterPro" id="IPR003594">
    <property type="entry name" value="HATPase_dom"/>
</dbReference>
<dbReference type="InterPro" id="IPR005467">
    <property type="entry name" value="His_kinase_dom"/>
</dbReference>
<evidence type="ECO:0000256" key="7">
    <source>
        <dbReference type="ARBA" id="ARBA00022777"/>
    </source>
</evidence>
<name>A0A7S3XPF4_HETAK</name>
<dbReference type="SMART" id="SM00387">
    <property type="entry name" value="HATPase_c"/>
    <property type="match status" value="1"/>
</dbReference>
<keyword evidence="7" id="KW-0418">Kinase</keyword>
<organism evidence="14">
    <name type="scientific">Heterosigma akashiwo</name>
    <name type="common">Chromophytic alga</name>
    <name type="synonym">Heterosigma carterae</name>
    <dbReference type="NCBI Taxonomy" id="2829"/>
    <lineage>
        <taxon>Eukaryota</taxon>
        <taxon>Sar</taxon>
        <taxon>Stramenopiles</taxon>
        <taxon>Ochrophyta</taxon>
        <taxon>Raphidophyceae</taxon>
        <taxon>Chattonellales</taxon>
        <taxon>Chattonellaceae</taxon>
        <taxon>Heterosigma</taxon>
    </lineage>
</organism>
<feature type="domain" description="Histidine kinase" evidence="12">
    <location>
        <begin position="233"/>
        <end position="446"/>
    </location>
</feature>
<dbReference type="Pfam" id="PF00512">
    <property type="entry name" value="HisKA"/>
    <property type="match status" value="1"/>
</dbReference>
<dbReference type="AlphaFoldDB" id="A0A7S3XPF4"/>
<dbReference type="PROSITE" id="PS50885">
    <property type="entry name" value="HAMP"/>
    <property type="match status" value="1"/>
</dbReference>
<keyword evidence="6 11" id="KW-0812">Transmembrane</keyword>
<dbReference type="Pfam" id="PF02518">
    <property type="entry name" value="HATPase_c"/>
    <property type="match status" value="1"/>
</dbReference>
<feature type="transmembrane region" description="Helical" evidence="11">
    <location>
        <begin position="153"/>
        <end position="172"/>
    </location>
</feature>
<evidence type="ECO:0000256" key="4">
    <source>
        <dbReference type="ARBA" id="ARBA00022553"/>
    </source>
</evidence>
<evidence type="ECO:0000256" key="6">
    <source>
        <dbReference type="ARBA" id="ARBA00022692"/>
    </source>
</evidence>
<comment type="subcellular location">
    <subcellularLocation>
        <location evidence="2">Membrane</location>
        <topology evidence="2">Multi-pass membrane protein</topology>
    </subcellularLocation>
</comment>
<dbReference type="PRINTS" id="PR00344">
    <property type="entry name" value="BCTRLSENSOR"/>
</dbReference>
<gene>
    <name evidence="14" type="ORF">HAKA00212_LOCUS7073</name>
</gene>
<dbReference type="SUPFAM" id="SSF47384">
    <property type="entry name" value="Homodimeric domain of signal transducing histidine kinase"/>
    <property type="match status" value="1"/>
</dbReference>
<dbReference type="InterPro" id="IPR003661">
    <property type="entry name" value="HisK_dim/P_dom"/>
</dbReference>
<keyword evidence="4" id="KW-0597">Phosphoprotein</keyword>
<reference evidence="14" key="1">
    <citation type="submission" date="2021-01" db="EMBL/GenBank/DDBJ databases">
        <authorList>
            <person name="Corre E."/>
            <person name="Pelletier E."/>
            <person name="Niang G."/>
            <person name="Scheremetjew M."/>
            <person name="Finn R."/>
            <person name="Kale V."/>
            <person name="Holt S."/>
            <person name="Cochrane G."/>
            <person name="Meng A."/>
            <person name="Brown T."/>
            <person name="Cohen L."/>
        </authorList>
    </citation>
    <scope>NUCLEOTIDE SEQUENCE</scope>
    <source>
        <strain evidence="14">CCMP3107</strain>
    </source>
</reference>
<feature type="domain" description="HAMP" evidence="13">
    <location>
        <begin position="173"/>
        <end position="225"/>
    </location>
</feature>
<dbReference type="GO" id="GO:0000155">
    <property type="term" value="F:phosphorelay sensor kinase activity"/>
    <property type="evidence" value="ECO:0007669"/>
    <property type="project" value="InterPro"/>
</dbReference>
<dbReference type="SUPFAM" id="SSF55874">
    <property type="entry name" value="ATPase domain of HSP90 chaperone/DNA topoisomerase II/histidine kinase"/>
    <property type="match status" value="1"/>
</dbReference>
<dbReference type="InterPro" id="IPR036890">
    <property type="entry name" value="HATPase_C_sf"/>
</dbReference>
<dbReference type="InterPro" id="IPR036097">
    <property type="entry name" value="HisK_dim/P_sf"/>
</dbReference>
<keyword evidence="10 11" id="KW-0472">Membrane</keyword>
<dbReference type="Gene3D" id="3.30.565.10">
    <property type="entry name" value="Histidine kinase-like ATPase, C-terminal domain"/>
    <property type="match status" value="1"/>
</dbReference>
<protein>
    <recommendedName>
        <fullName evidence="3">histidine kinase</fullName>
        <ecNumber evidence="3">2.7.13.3</ecNumber>
    </recommendedName>
</protein>
<dbReference type="EMBL" id="HBIU01015168">
    <property type="protein sequence ID" value="CAE0628391.1"/>
    <property type="molecule type" value="Transcribed_RNA"/>
</dbReference>
<comment type="catalytic activity">
    <reaction evidence="1">
        <text>ATP + protein L-histidine = ADP + protein N-phospho-L-histidine.</text>
        <dbReference type="EC" id="2.7.13.3"/>
    </reaction>
</comment>
<evidence type="ECO:0000256" key="11">
    <source>
        <dbReference type="SAM" id="Phobius"/>
    </source>
</evidence>
<evidence type="ECO:0000256" key="8">
    <source>
        <dbReference type="ARBA" id="ARBA00022989"/>
    </source>
</evidence>
<evidence type="ECO:0000256" key="1">
    <source>
        <dbReference type="ARBA" id="ARBA00000085"/>
    </source>
</evidence>
<evidence type="ECO:0000259" key="12">
    <source>
        <dbReference type="PROSITE" id="PS50109"/>
    </source>
</evidence>
<dbReference type="EC" id="2.7.13.3" evidence="3"/>
<proteinExistence type="predicted"/>
<evidence type="ECO:0000256" key="3">
    <source>
        <dbReference type="ARBA" id="ARBA00012438"/>
    </source>
</evidence>
<evidence type="ECO:0000256" key="9">
    <source>
        <dbReference type="ARBA" id="ARBA00023012"/>
    </source>
</evidence>
<dbReference type="CDD" id="cd00082">
    <property type="entry name" value="HisKA"/>
    <property type="match status" value="1"/>
</dbReference>
<dbReference type="GO" id="GO:0005886">
    <property type="term" value="C:plasma membrane"/>
    <property type="evidence" value="ECO:0007669"/>
    <property type="project" value="TreeGrafter"/>
</dbReference>
<keyword evidence="8 11" id="KW-1133">Transmembrane helix</keyword>
<evidence type="ECO:0000256" key="2">
    <source>
        <dbReference type="ARBA" id="ARBA00004141"/>
    </source>
</evidence>
<evidence type="ECO:0000259" key="13">
    <source>
        <dbReference type="PROSITE" id="PS50885"/>
    </source>
</evidence>
<dbReference type="InterPro" id="IPR003660">
    <property type="entry name" value="HAMP_dom"/>
</dbReference>
<dbReference type="SMART" id="SM00388">
    <property type="entry name" value="HisKA"/>
    <property type="match status" value="1"/>
</dbReference>
<dbReference type="PROSITE" id="PS50109">
    <property type="entry name" value="HIS_KIN"/>
    <property type="match status" value="1"/>
</dbReference>
<dbReference type="PANTHER" id="PTHR45436">
    <property type="entry name" value="SENSOR HISTIDINE KINASE YKOH"/>
    <property type="match status" value="1"/>
</dbReference>
<dbReference type="InterPro" id="IPR050428">
    <property type="entry name" value="TCS_sensor_his_kinase"/>
</dbReference>
<evidence type="ECO:0000256" key="10">
    <source>
        <dbReference type="ARBA" id="ARBA00023136"/>
    </source>
</evidence>
<evidence type="ECO:0000256" key="5">
    <source>
        <dbReference type="ARBA" id="ARBA00022679"/>
    </source>
</evidence>
<dbReference type="CDD" id="cd00075">
    <property type="entry name" value="HATPase"/>
    <property type="match status" value="1"/>
</dbReference>
<dbReference type="Gene3D" id="1.10.287.130">
    <property type="match status" value="1"/>
</dbReference>